<keyword evidence="12" id="KW-1185">Reference proteome</keyword>
<dbReference type="GO" id="GO:0035529">
    <property type="term" value="F:NADH pyrophosphatase activity"/>
    <property type="evidence" value="ECO:0007669"/>
    <property type="project" value="TreeGrafter"/>
</dbReference>
<dbReference type="NCBIfam" id="NF001299">
    <property type="entry name" value="PRK00241.1"/>
    <property type="match status" value="1"/>
</dbReference>
<dbReference type="InterPro" id="IPR049734">
    <property type="entry name" value="NudC-like_C"/>
</dbReference>
<comment type="similarity">
    <text evidence="3">Belongs to the Nudix hydrolase family. NudC subfamily.</text>
</comment>
<evidence type="ECO:0000313" key="11">
    <source>
        <dbReference type="EMBL" id="RAK53957.1"/>
    </source>
</evidence>
<dbReference type="InterPro" id="IPR050241">
    <property type="entry name" value="NAD-cap_RNA_hydrolase_NudC"/>
</dbReference>
<keyword evidence="6 11" id="KW-0378">Hydrolase</keyword>
<keyword evidence="8" id="KW-0520">NAD</keyword>
<gene>
    <name evidence="11" type="ORF">DJ017_05185</name>
</gene>
<evidence type="ECO:0000256" key="8">
    <source>
        <dbReference type="ARBA" id="ARBA00023027"/>
    </source>
</evidence>
<dbReference type="InterPro" id="IPR015797">
    <property type="entry name" value="NUDIX_hydrolase-like_dom_sf"/>
</dbReference>
<dbReference type="InterPro" id="IPR000086">
    <property type="entry name" value="NUDIX_hydrolase_dom"/>
</dbReference>
<dbReference type="Pfam" id="PF00293">
    <property type="entry name" value="NUDIX"/>
    <property type="match status" value="1"/>
</dbReference>
<evidence type="ECO:0000256" key="7">
    <source>
        <dbReference type="ARBA" id="ARBA00022842"/>
    </source>
</evidence>
<sequence>MALDAFMNTFAGNPLDRASDRRSDKDWIARQLASADSLALAMWNGQPLVETGKDGGVQIAYLPTKLAAELADGSERLLFMGLWKETAVFAVDLEGQADPGDGPLQGMGKFEDLRRIALKLPPTDAAIVSTAKAMFEWRRRHKHCAACGEPTRAVDGGWKRQCPSCEAEHFPRTDPVVIMLPYHGDRCMLGRQEIWPKGMFSALAGFLEPGETIEEACARELSEEAGLRTRKVRYHSTQPWPYPSSLMIGLLAEVEDDEGTPDQTELSEIRWITREEARQLIAGGLEGMASPTPMAIAHQLIKAWAEEG</sequence>
<evidence type="ECO:0000256" key="3">
    <source>
        <dbReference type="ARBA" id="ARBA00009595"/>
    </source>
</evidence>
<dbReference type="GO" id="GO:0046872">
    <property type="term" value="F:metal ion binding"/>
    <property type="evidence" value="ECO:0007669"/>
    <property type="project" value="UniProtKB-KW"/>
</dbReference>
<dbReference type="RefSeq" id="WP_111527708.1">
    <property type="nucleotide sequence ID" value="NZ_JBHRSG010000002.1"/>
</dbReference>
<dbReference type="SUPFAM" id="SSF55811">
    <property type="entry name" value="Nudix"/>
    <property type="match status" value="1"/>
</dbReference>
<dbReference type="Gene3D" id="3.90.79.10">
    <property type="entry name" value="Nucleoside Triphosphate Pyrophosphohydrolase"/>
    <property type="match status" value="1"/>
</dbReference>
<name>A0A328AHG0_9CAUL</name>
<comment type="cofactor">
    <cofactor evidence="1">
        <name>Mg(2+)</name>
        <dbReference type="ChEBI" id="CHEBI:18420"/>
    </cofactor>
</comment>
<dbReference type="PANTHER" id="PTHR42904:SF6">
    <property type="entry name" value="NAD-CAPPED RNA HYDROLASE NUDT12"/>
    <property type="match status" value="1"/>
</dbReference>
<comment type="caution">
    <text evidence="11">The sequence shown here is derived from an EMBL/GenBank/DDBJ whole genome shotgun (WGS) entry which is preliminary data.</text>
</comment>
<dbReference type="InterPro" id="IPR020084">
    <property type="entry name" value="NUDIX_hydrolase_CS"/>
</dbReference>
<protein>
    <recommendedName>
        <fullName evidence="4">NAD(+) diphosphatase</fullName>
        <ecNumber evidence="4">3.6.1.22</ecNumber>
    </recommendedName>
</protein>
<dbReference type="AlphaFoldDB" id="A0A328AHG0"/>
<feature type="domain" description="Nudix hydrolase" evidence="10">
    <location>
        <begin position="171"/>
        <end position="302"/>
    </location>
</feature>
<organism evidence="11 12">
    <name type="scientific">Phenylobacterium soli</name>
    <dbReference type="NCBI Taxonomy" id="2170551"/>
    <lineage>
        <taxon>Bacteria</taxon>
        <taxon>Pseudomonadati</taxon>
        <taxon>Pseudomonadota</taxon>
        <taxon>Alphaproteobacteria</taxon>
        <taxon>Caulobacterales</taxon>
        <taxon>Caulobacteraceae</taxon>
        <taxon>Phenylobacterium</taxon>
    </lineage>
</organism>
<evidence type="ECO:0000259" key="10">
    <source>
        <dbReference type="PROSITE" id="PS51462"/>
    </source>
</evidence>
<dbReference type="PROSITE" id="PS51462">
    <property type="entry name" value="NUDIX"/>
    <property type="match status" value="1"/>
</dbReference>
<evidence type="ECO:0000256" key="6">
    <source>
        <dbReference type="ARBA" id="ARBA00022801"/>
    </source>
</evidence>
<dbReference type="GO" id="GO:0019677">
    <property type="term" value="P:NAD+ catabolic process"/>
    <property type="evidence" value="ECO:0007669"/>
    <property type="project" value="TreeGrafter"/>
</dbReference>
<dbReference type="EMBL" id="QFYQ01000001">
    <property type="protein sequence ID" value="RAK53957.1"/>
    <property type="molecule type" value="Genomic_DNA"/>
</dbReference>
<keyword evidence="5" id="KW-0479">Metal-binding</keyword>
<dbReference type="Proteomes" id="UP000249254">
    <property type="component" value="Unassembled WGS sequence"/>
</dbReference>
<dbReference type="GO" id="GO:0110153">
    <property type="term" value="F:RNA NAD-cap (NMN-forming) hydrolase activity"/>
    <property type="evidence" value="ECO:0007669"/>
    <property type="project" value="RHEA"/>
</dbReference>
<dbReference type="PANTHER" id="PTHR42904">
    <property type="entry name" value="NUDIX HYDROLASE, NUDC SUBFAMILY"/>
    <property type="match status" value="1"/>
</dbReference>
<dbReference type="Gene3D" id="3.90.79.20">
    <property type="match status" value="1"/>
</dbReference>
<dbReference type="Pfam" id="PF09296">
    <property type="entry name" value="NUDIX-like"/>
    <property type="match status" value="1"/>
</dbReference>
<dbReference type="GO" id="GO:0006742">
    <property type="term" value="P:NADP+ catabolic process"/>
    <property type="evidence" value="ECO:0007669"/>
    <property type="project" value="TreeGrafter"/>
</dbReference>
<evidence type="ECO:0000256" key="9">
    <source>
        <dbReference type="ARBA" id="ARBA00023679"/>
    </source>
</evidence>
<evidence type="ECO:0000256" key="5">
    <source>
        <dbReference type="ARBA" id="ARBA00022723"/>
    </source>
</evidence>
<evidence type="ECO:0000256" key="1">
    <source>
        <dbReference type="ARBA" id="ARBA00001946"/>
    </source>
</evidence>
<evidence type="ECO:0000256" key="4">
    <source>
        <dbReference type="ARBA" id="ARBA00012381"/>
    </source>
</evidence>
<dbReference type="InterPro" id="IPR015376">
    <property type="entry name" value="Znr_NADH_PPase"/>
</dbReference>
<dbReference type="PROSITE" id="PS00893">
    <property type="entry name" value="NUDIX_BOX"/>
    <property type="match status" value="1"/>
</dbReference>
<evidence type="ECO:0000256" key="2">
    <source>
        <dbReference type="ARBA" id="ARBA00001947"/>
    </source>
</evidence>
<accession>A0A328AHG0</accession>
<evidence type="ECO:0000313" key="12">
    <source>
        <dbReference type="Proteomes" id="UP000249254"/>
    </source>
</evidence>
<dbReference type="OrthoDB" id="9791656at2"/>
<dbReference type="InterPro" id="IPR015375">
    <property type="entry name" value="NADH_PPase-like_N"/>
</dbReference>
<comment type="cofactor">
    <cofactor evidence="2">
        <name>Zn(2+)</name>
        <dbReference type="ChEBI" id="CHEBI:29105"/>
    </cofactor>
</comment>
<dbReference type="EC" id="3.6.1.22" evidence="4"/>
<comment type="catalytic activity">
    <reaction evidence="9">
        <text>a 5'-end NAD(+)-phospho-ribonucleoside in mRNA + H2O = a 5'-end phospho-adenosine-phospho-ribonucleoside in mRNA + beta-nicotinamide D-ribonucleotide + 2 H(+)</text>
        <dbReference type="Rhea" id="RHEA:60876"/>
        <dbReference type="Rhea" id="RHEA-COMP:15698"/>
        <dbReference type="Rhea" id="RHEA-COMP:15719"/>
        <dbReference type="ChEBI" id="CHEBI:14649"/>
        <dbReference type="ChEBI" id="CHEBI:15377"/>
        <dbReference type="ChEBI" id="CHEBI:15378"/>
        <dbReference type="ChEBI" id="CHEBI:144029"/>
        <dbReference type="ChEBI" id="CHEBI:144051"/>
    </reaction>
    <physiologicalReaction direction="left-to-right" evidence="9">
        <dbReference type="Rhea" id="RHEA:60877"/>
    </physiologicalReaction>
</comment>
<keyword evidence="7" id="KW-0460">Magnesium</keyword>
<dbReference type="Pfam" id="PF09297">
    <property type="entry name" value="Zn_ribbon_NUD"/>
    <property type="match status" value="1"/>
</dbReference>
<reference evidence="12" key="1">
    <citation type="submission" date="2018-05" db="EMBL/GenBank/DDBJ databases">
        <authorList>
            <person name="Li X."/>
        </authorList>
    </citation>
    <scope>NUCLEOTIDE SEQUENCE [LARGE SCALE GENOMIC DNA]</scope>
    <source>
        <strain evidence="12">LX32</strain>
    </source>
</reference>
<proteinExistence type="inferred from homology"/>
<dbReference type="GO" id="GO:0005829">
    <property type="term" value="C:cytosol"/>
    <property type="evidence" value="ECO:0007669"/>
    <property type="project" value="TreeGrafter"/>
</dbReference>
<dbReference type="CDD" id="cd03429">
    <property type="entry name" value="NUDIX_NADH_pyrophosphatase_Nudt13"/>
    <property type="match status" value="1"/>
</dbReference>